<feature type="chain" id="PRO_5009523235" description="Thioredoxin domain-containing protein" evidence="1">
    <location>
        <begin position="22"/>
        <end position="194"/>
    </location>
</feature>
<dbReference type="InterPro" id="IPR047262">
    <property type="entry name" value="PRX-like1"/>
</dbReference>
<gene>
    <name evidence="3" type="ORF">A3F84_27345</name>
</gene>
<evidence type="ECO:0000313" key="3">
    <source>
        <dbReference type="EMBL" id="OGG43709.1"/>
    </source>
</evidence>
<dbReference type="GO" id="GO:0016209">
    <property type="term" value="F:antioxidant activity"/>
    <property type="evidence" value="ECO:0007669"/>
    <property type="project" value="InterPro"/>
</dbReference>
<protein>
    <recommendedName>
        <fullName evidence="2">Thioredoxin domain-containing protein</fullName>
    </recommendedName>
</protein>
<dbReference type="PANTHER" id="PTHR43640">
    <property type="entry name" value="OS07G0260300 PROTEIN"/>
    <property type="match status" value="1"/>
</dbReference>
<comment type="caution">
    <text evidence="3">The sequence shown here is derived from an EMBL/GenBank/DDBJ whole genome shotgun (WGS) entry which is preliminary data.</text>
</comment>
<dbReference type="Proteomes" id="UP000178606">
    <property type="component" value="Unassembled WGS sequence"/>
</dbReference>
<dbReference type="CDD" id="cd02969">
    <property type="entry name" value="PRX_like1"/>
    <property type="match status" value="1"/>
</dbReference>
<dbReference type="AlphaFoldDB" id="A0A1F6C3C6"/>
<dbReference type="InterPro" id="IPR036249">
    <property type="entry name" value="Thioredoxin-like_sf"/>
</dbReference>
<dbReference type="InterPro" id="IPR000866">
    <property type="entry name" value="AhpC/TSA"/>
</dbReference>
<evidence type="ECO:0000313" key="4">
    <source>
        <dbReference type="Proteomes" id="UP000178606"/>
    </source>
</evidence>
<proteinExistence type="predicted"/>
<evidence type="ECO:0000256" key="1">
    <source>
        <dbReference type="SAM" id="SignalP"/>
    </source>
</evidence>
<name>A0A1F6C3C6_HANXR</name>
<sequence>MFKILSALVAAVVLAWGTASAEVELGKKVEGFKLKDYNGKDHALSDYKDKKAIVLMFIATRCPVSNAYNERMARLDADYRGKGVQFIGINSNKQEPAEEVAKHAEENGFKFPVLKDPNNAIADRFGAQVTPEIYLLDSKGILRYHGYIDDDQHQKKEKSSQDLRAALDAVLAGKSASVERTKAFGCTIKRVSKS</sequence>
<dbReference type="PANTHER" id="PTHR43640:SF1">
    <property type="entry name" value="THIOREDOXIN-DEPENDENT PEROXIREDOXIN"/>
    <property type="match status" value="1"/>
</dbReference>
<organism evidence="3 4">
    <name type="scientific">Handelsmanbacteria sp. (strain RIFCSPLOWO2_12_FULL_64_10)</name>
    <dbReference type="NCBI Taxonomy" id="1817868"/>
    <lineage>
        <taxon>Bacteria</taxon>
        <taxon>Candidatus Handelsmaniibacteriota</taxon>
    </lineage>
</organism>
<dbReference type="GO" id="GO:0016491">
    <property type="term" value="F:oxidoreductase activity"/>
    <property type="evidence" value="ECO:0007669"/>
    <property type="project" value="InterPro"/>
</dbReference>
<dbReference type="Pfam" id="PF00578">
    <property type="entry name" value="AhpC-TSA"/>
    <property type="match status" value="1"/>
</dbReference>
<reference evidence="3 4" key="1">
    <citation type="journal article" date="2016" name="Nat. Commun.">
        <title>Thousands of microbial genomes shed light on interconnected biogeochemical processes in an aquifer system.</title>
        <authorList>
            <person name="Anantharaman K."/>
            <person name="Brown C.T."/>
            <person name="Hug L.A."/>
            <person name="Sharon I."/>
            <person name="Castelle C.J."/>
            <person name="Probst A.J."/>
            <person name="Thomas B.C."/>
            <person name="Singh A."/>
            <person name="Wilkins M.J."/>
            <person name="Karaoz U."/>
            <person name="Brodie E.L."/>
            <person name="Williams K.H."/>
            <person name="Hubbard S.S."/>
            <person name="Banfield J.F."/>
        </authorList>
    </citation>
    <scope>NUCLEOTIDE SEQUENCE [LARGE SCALE GENOMIC DNA]</scope>
    <source>
        <strain evidence="4">RIFCSPLOWO2_12_FULL_64_10</strain>
    </source>
</reference>
<feature type="signal peptide" evidence="1">
    <location>
        <begin position="1"/>
        <end position="21"/>
    </location>
</feature>
<feature type="domain" description="Thioredoxin" evidence="2">
    <location>
        <begin position="23"/>
        <end position="172"/>
    </location>
</feature>
<dbReference type="InterPro" id="IPR013766">
    <property type="entry name" value="Thioredoxin_domain"/>
</dbReference>
<keyword evidence="1" id="KW-0732">Signal</keyword>
<dbReference type="Gene3D" id="3.40.30.10">
    <property type="entry name" value="Glutaredoxin"/>
    <property type="match status" value="1"/>
</dbReference>
<dbReference type="PROSITE" id="PS51352">
    <property type="entry name" value="THIOREDOXIN_2"/>
    <property type="match status" value="1"/>
</dbReference>
<evidence type="ECO:0000259" key="2">
    <source>
        <dbReference type="PROSITE" id="PS51352"/>
    </source>
</evidence>
<dbReference type="SUPFAM" id="SSF52833">
    <property type="entry name" value="Thioredoxin-like"/>
    <property type="match status" value="1"/>
</dbReference>
<accession>A0A1F6C3C6</accession>
<dbReference type="EMBL" id="MFKF01000427">
    <property type="protein sequence ID" value="OGG43709.1"/>
    <property type="molecule type" value="Genomic_DNA"/>
</dbReference>